<keyword evidence="2" id="KW-0560">Oxidoreductase</keyword>
<dbReference type="EMBL" id="LZSO01000047">
    <property type="protein sequence ID" value="OBB23059.1"/>
    <property type="molecule type" value="Genomic_DNA"/>
</dbReference>
<evidence type="ECO:0000256" key="2">
    <source>
        <dbReference type="ARBA" id="ARBA00023002"/>
    </source>
</evidence>
<dbReference type="PANTHER" id="PTHR43899">
    <property type="entry name" value="RH59310P"/>
    <property type="match status" value="1"/>
</dbReference>
<organism evidence="3 4">
    <name type="scientific">Mycolicibacterium peregrinum</name>
    <name type="common">Mycobacterium peregrinum</name>
    <dbReference type="NCBI Taxonomy" id="43304"/>
    <lineage>
        <taxon>Bacteria</taxon>
        <taxon>Bacillati</taxon>
        <taxon>Actinomycetota</taxon>
        <taxon>Actinomycetes</taxon>
        <taxon>Mycobacteriales</taxon>
        <taxon>Mycobacteriaceae</taxon>
        <taxon>Mycolicibacterium</taxon>
    </lineage>
</organism>
<dbReference type="InterPro" id="IPR036291">
    <property type="entry name" value="NAD(P)-bd_dom_sf"/>
</dbReference>
<dbReference type="Pfam" id="PF00106">
    <property type="entry name" value="adh_short"/>
    <property type="match status" value="1"/>
</dbReference>
<evidence type="ECO:0000313" key="4">
    <source>
        <dbReference type="Proteomes" id="UP000093902"/>
    </source>
</evidence>
<dbReference type="PANTHER" id="PTHR43899:SF13">
    <property type="entry name" value="RH59310P"/>
    <property type="match status" value="1"/>
</dbReference>
<evidence type="ECO:0000256" key="1">
    <source>
        <dbReference type="ARBA" id="ARBA00006484"/>
    </source>
</evidence>
<gene>
    <name evidence="3" type="ORF">A5792_31925</name>
</gene>
<sequence>MADTPERPATGRTRYGPWALITGGSEGVGAEVAAQLATSGINLILVARKPEPLAETAQRCRAAGVEVITLALDLTAVDAADQIAAATEGLEVGLLVHNAGANTCNDEFLDAESNSIDTSLDLNIAVMLALVRQFGRPMRQRRRGGILLVGSMSGYLGARRHAIYGAVKAFSRIFAESLWLELREHDVDVLHLVLGLTRTPAMQRAGINFDTPGLTVSDPADVAREGLRQLPHGPVHIVGGNAGALAHSTRPDRAAVLLETQEMMQQLLGPQSK</sequence>
<dbReference type="PIRSF" id="PIRSF000126">
    <property type="entry name" value="11-beta-HSD1"/>
    <property type="match status" value="1"/>
</dbReference>
<reference evidence="4" key="1">
    <citation type="submission" date="2016-06" db="EMBL/GenBank/DDBJ databases">
        <authorList>
            <person name="Sutton G."/>
            <person name="Brinkac L."/>
            <person name="Sanka R."/>
            <person name="Adams M."/>
            <person name="Lau E."/>
            <person name="Mehaffy C."/>
            <person name="Tameris M."/>
            <person name="Hatherill M."/>
            <person name="Hanekom W."/>
            <person name="Mahomed H."/>
            <person name="Mcshane H."/>
        </authorList>
    </citation>
    <scope>NUCLEOTIDE SEQUENCE [LARGE SCALE GENOMIC DNA]</scope>
    <source>
        <strain evidence="4">852002-51209_SCH5440388</strain>
    </source>
</reference>
<dbReference type="SUPFAM" id="SSF51735">
    <property type="entry name" value="NAD(P)-binding Rossmann-fold domains"/>
    <property type="match status" value="1"/>
</dbReference>
<dbReference type="RefSeq" id="WP_064936777.1">
    <property type="nucleotide sequence ID" value="NZ_LZSO01000047.1"/>
</dbReference>
<dbReference type="GO" id="GO:0016491">
    <property type="term" value="F:oxidoreductase activity"/>
    <property type="evidence" value="ECO:0007669"/>
    <property type="project" value="UniProtKB-KW"/>
</dbReference>
<comment type="caution">
    <text evidence="3">The sequence shown here is derived from an EMBL/GenBank/DDBJ whole genome shotgun (WGS) entry which is preliminary data.</text>
</comment>
<name>A0A1A0QNH0_MYCPR</name>
<proteinExistence type="inferred from homology"/>
<accession>A0A1A0QNH0</accession>
<dbReference type="Proteomes" id="UP000093902">
    <property type="component" value="Unassembled WGS sequence"/>
</dbReference>
<protein>
    <submittedName>
        <fullName evidence="3">Short-chain dehydrogenase</fullName>
    </submittedName>
</protein>
<dbReference type="Gene3D" id="3.40.50.720">
    <property type="entry name" value="NAD(P)-binding Rossmann-like Domain"/>
    <property type="match status" value="1"/>
</dbReference>
<dbReference type="InterPro" id="IPR002347">
    <property type="entry name" value="SDR_fam"/>
</dbReference>
<comment type="similarity">
    <text evidence="1">Belongs to the short-chain dehydrogenases/reductases (SDR) family.</text>
</comment>
<evidence type="ECO:0000313" key="3">
    <source>
        <dbReference type="EMBL" id="OBB23059.1"/>
    </source>
</evidence>
<dbReference type="PRINTS" id="PR00081">
    <property type="entry name" value="GDHRDH"/>
</dbReference>
<dbReference type="AlphaFoldDB" id="A0A1A0QNH0"/>
<dbReference type="InterPro" id="IPR051019">
    <property type="entry name" value="VLCFA-Steroid_DH"/>
</dbReference>